<dbReference type="GO" id="GO:0004730">
    <property type="term" value="F:pseudouridylate synthase activity"/>
    <property type="evidence" value="ECO:0007669"/>
    <property type="project" value="InterPro"/>
</dbReference>
<evidence type="ECO:0000256" key="1">
    <source>
        <dbReference type="ARBA" id="ARBA00022723"/>
    </source>
</evidence>
<dbReference type="GO" id="GO:0046872">
    <property type="term" value="F:metal ion binding"/>
    <property type="evidence" value="ECO:0007669"/>
    <property type="project" value="UniProtKB-KW"/>
</dbReference>
<dbReference type="PANTHER" id="PTHR42909">
    <property type="entry name" value="ZGC:136858"/>
    <property type="match status" value="1"/>
</dbReference>
<evidence type="ECO:0000256" key="2">
    <source>
        <dbReference type="ARBA" id="ARBA00022801"/>
    </source>
</evidence>
<keyword evidence="4" id="KW-0456">Lyase</keyword>
<comment type="caution">
    <text evidence="6">The sequence shown here is derived from an EMBL/GenBank/DDBJ whole genome shotgun (WGS) entry which is preliminary data.</text>
</comment>
<gene>
    <name evidence="6" type="ORF">ECRASSUSDP1_LOCUS17181</name>
</gene>
<dbReference type="EMBL" id="CAMPGE010017323">
    <property type="protein sequence ID" value="CAI2375816.1"/>
    <property type="molecule type" value="Genomic_DNA"/>
</dbReference>
<reference evidence="6" key="1">
    <citation type="submission" date="2023-07" db="EMBL/GenBank/DDBJ databases">
        <authorList>
            <consortium name="AG Swart"/>
            <person name="Singh M."/>
            <person name="Singh A."/>
            <person name="Seah K."/>
            <person name="Emmerich C."/>
        </authorList>
    </citation>
    <scope>NUCLEOTIDE SEQUENCE</scope>
    <source>
        <strain evidence="6">DP1</strain>
    </source>
</reference>
<proteinExistence type="inferred from homology"/>
<keyword evidence="3" id="KW-0464">Manganese</keyword>
<dbReference type="GO" id="GO:0016798">
    <property type="term" value="F:hydrolase activity, acting on glycosyl bonds"/>
    <property type="evidence" value="ECO:0007669"/>
    <property type="project" value="UniProtKB-KW"/>
</dbReference>
<organism evidence="6 7">
    <name type="scientific">Euplotes crassus</name>
    <dbReference type="NCBI Taxonomy" id="5936"/>
    <lineage>
        <taxon>Eukaryota</taxon>
        <taxon>Sar</taxon>
        <taxon>Alveolata</taxon>
        <taxon>Ciliophora</taxon>
        <taxon>Intramacronucleata</taxon>
        <taxon>Spirotrichea</taxon>
        <taxon>Hypotrichia</taxon>
        <taxon>Euplotida</taxon>
        <taxon>Euplotidae</taxon>
        <taxon>Moneuplotes</taxon>
    </lineage>
</organism>
<dbReference type="Proteomes" id="UP001295684">
    <property type="component" value="Unassembled WGS sequence"/>
</dbReference>
<protein>
    <recommendedName>
        <fullName evidence="8">Pseudouridine-5'-phosphate glycosidase</fullName>
    </recommendedName>
</protein>
<dbReference type="Pfam" id="PF04227">
    <property type="entry name" value="Indigoidine_A"/>
    <property type="match status" value="1"/>
</dbReference>
<evidence type="ECO:0000256" key="3">
    <source>
        <dbReference type="ARBA" id="ARBA00023211"/>
    </source>
</evidence>
<accession>A0AAD2D090</accession>
<keyword evidence="5" id="KW-0326">Glycosidase</keyword>
<keyword evidence="1" id="KW-0479">Metal-binding</keyword>
<dbReference type="AlphaFoldDB" id="A0AAD2D090"/>
<dbReference type="SUPFAM" id="SSF110581">
    <property type="entry name" value="Indigoidine synthase A-like"/>
    <property type="match status" value="1"/>
</dbReference>
<keyword evidence="7" id="KW-1185">Reference proteome</keyword>
<evidence type="ECO:0000256" key="5">
    <source>
        <dbReference type="ARBA" id="ARBA00023295"/>
    </source>
</evidence>
<keyword evidence="2" id="KW-0378">Hydrolase</keyword>
<dbReference type="PANTHER" id="PTHR42909:SF1">
    <property type="entry name" value="CARBOHYDRATE KINASE PFKB DOMAIN-CONTAINING PROTEIN"/>
    <property type="match status" value="1"/>
</dbReference>
<dbReference type="GO" id="GO:0005737">
    <property type="term" value="C:cytoplasm"/>
    <property type="evidence" value="ECO:0007669"/>
    <property type="project" value="TreeGrafter"/>
</dbReference>
<evidence type="ECO:0000313" key="7">
    <source>
        <dbReference type="Proteomes" id="UP001295684"/>
    </source>
</evidence>
<dbReference type="InterPro" id="IPR007342">
    <property type="entry name" value="PsuG"/>
</dbReference>
<dbReference type="HAMAP" id="MF_01876">
    <property type="entry name" value="PsiMP_glycosidase"/>
    <property type="match status" value="1"/>
</dbReference>
<name>A0AAD2D090_EUPCR</name>
<dbReference type="InterPro" id="IPR022830">
    <property type="entry name" value="Indigdn_synthA-like"/>
</dbReference>
<evidence type="ECO:0008006" key="8">
    <source>
        <dbReference type="Google" id="ProtNLM"/>
    </source>
</evidence>
<evidence type="ECO:0000313" key="6">
    <source>
        <dbReference type="EMBL" id="CAI2375816.1"/>
    </source>
</evidence>
<dbReference type="Gene3D" id="3.40.1790.10">
    <property type="entry name" value="Indigoidine synthase domain"/>
    <property type="match status" value="1"/>
</dbReference>
<evidence type="ECO:0000256" key="4">
    <source>
        <dbReference type="ARBA" id="ARBA00023239"/>
    </source>
</evidence>
<sequence>MQALKRIQNLKSHFTFSPIPINPTVFKVHDNVQAAIRENKPVVALESTIITHGMEYPMNVTTALAVEKNIIEQGAIPATIGIIDGVIHVGITEEQIEFLAKNKQKCRKCSRRDLGYIVAKKGHGSTTVAATMYIAFLAGIKIFVTGGIGGVHRGAEETFDISADLTELSRTPVTVVSAGIKSILDVPKTLELLETFGVPVVGFDTDYVPDFFFSSSKIKAPIRLDTAKECAELIKSSTDLKLINGMLVTVPIPEEDTEHVDKIKSAIDQALKEADEQKIAGAEITPFLLKRVNELSEGFSSKSNVELIKNNATVGAKISVELSKLVAMDLSFGEL</sequence>